<feature type="compositionally biased region" description="Low complexity" evidence="1">
    <location>
        <begin position="229"/>
        <end position="244"/>
    </location>
</feature>
<sequence>MNNPVEVVVPHLRRPGNSNGIKNEAQIESMGGSANNISLHDDHAYASDDLPGEFHTTGDVPPGGQKGRKKRMFRIKKKKSLTPLHNNDFSQGGEAKVSDVALESFAITRKQRRSPLLGKGVVESSNIQLTSKLNPTLSLVASKAVDGLLGGVHKHMQGPFSLDLDGTNNSPLANPIVTPNLYSNLNNPFNMQNGIPPAGAPVPSAPAPMAIPTQTAQVPIPNAQPQPPSVATETAAPTATAPMASPTIPPPPAATAGVPPPPGIQLPANAMAYPQMNMQNLMSANHMAQNPAFNIHPTATNLRDDPGNVNYNEVVTITIGIVICLFLFCFVFGCFVKMCKPGKRRR</sequence>
<keyword evidence="2" id="KW-1133">Transmembrane helix</keyword>
<dbReference type="EMBL" id="CP016247">
    <property type="protein sequence ID" value="ANQ08432.1"/>
    <property type="molecule type" value="Genomic_DNA"/>
</dbReference>
<dbReference type="GeneID" id="30909220"/>
<gene>
    <name evidence="3" type="ORF">PCOAH_00024920</name>
</gene>
<reference evidence="4" key="1">
    <citation type="submission" date="2016-06" db="EMBL/GenBank/DDBJ databases">
        <title>First high quality genome sequence of Plasmodium coatneyi using continuous long reads from single molecule, real-time sequencing.</title>
        <authorList>
            <person name="Chien J.-T."/>
            <person name="Pakala S.B."/>
            <person name="Geraldo J.A."/>
            <person name="Lapp S.A."/>
            <person name="Barnwell J.W."/>
            <person name="Kissinger J.C."/>
            <person name="Galinski M.R."/>
            <person name="Humphrey J.C."/>
        </authorList>
    </citation>
    <scope>NUCLEOTIDE SEQUENCE [LARGE SCALE GENOMIC DNA]</scope>
    <source>
        <strain evidence="4">Hackeri</strain>
    </source>
</reference>
<dbReference type="KEGG" id="pcot:PCOAH_00024920"/>
<keyword evidence="2" id="KW-0812">Transmembrane</keyword>
<evidence type="ECO:0000256" key="1">
    <source>
        <dbReference type="SAM" id="MobiDB-lite"/>
    </source>
</evidence>
<dbReference type="OrthoDB" id="386975at2759"/>
<proteinExistence type="predicted"/>
<keyword evidence="4" id="KW-1185">Reference proteome</keyword>
<feature type="region of interest" description="Disordered" evidence="1">
    <location>
        <begin position="1"/>
        <end position="20"/>
    </location>
</feature>
<keyword evidence="2" id="KW-0472">Membrane</keyword>
<accession>A0A1B1E074</accession>
<feature type="region of interest" description="Disordered" evidence="1">
    <location>
        <begin position="222"/>
        <end position="244"/>
    </location>
</feature>
<dbReference type="VEuPathDB" id="PlasmoDB:PCOAH_00024920"/>
<dbReference type="Proteomes" id="UP000092716">
    <property type="component" value="Chromosome 9"/>
</dbReference>
<feature type="transmembrane region" description="Helical" evidence="2">
    <location>
        <begin position="314"/>
        <end position="336"/>
    </location>
</feature>
<evidence type="ECO:0000313" key="3">
    <source>
        <dbReference type="EMBL" id="ANQ08432.1"/>
    </source>
</evidence>
<evidence type="ECO:0000256" key="2">
    <source>
        <dbReference type="SAM" id="Phobius"/>
    </source>
</evidence>
<organism evidence="3 4">
    <name type="scientific">Plasmodium coatneyi</name>
    <dbReference type="NCBI Taxonomy" id="208452"/>
    <lineage>
        <taxon>Eukaryota</taxon>
        <taxon>Sar</taxon>
        <taxon>Alveolata</taxon>
        <taxon>Apicomplexa</taxon>
        <taxon>Aconoidasida</taxon>
        <taxon>Haemosporida</taxon>
        <taxon>Plasmodiidae</taxon>
        <taxon>Plasmodium</taxon>
    </lineage>
</organism>
<evidence type="ECO:0000313" key="4">
    <source>
        <dbReference type="Proteomes" id="UP000092716"/>
    </source>
</evidence>
<dbReference type="RefSeq" id="XP_019915127.1">
    <property type="nucleotide sequence ID" value="XM_020059297.1"/>
</dbReference>
<name>A0A1B1E074_9APIC</name>
<protein>
    <submittedName>
        <fullName evidence="3">Uncharacterized protein</fullName>
    </submittedName>
</protein>
<dbReference type="AlphaFoldDB" id="A0A1B1E074"/>